<evidence type="ECO:0000313" key="4">
    <source>
        <dbReference type="Proteomes" id="UP000030710"/>
    </source>
</evidence>
<dbReference type="RefSeq" id="WP_021054925.1">
    <property type="nucleotide sequence ID" value="NZ_KE356561.1"/>
</dbReference>
<accession>U1NF89</accession>
<dbReference type="AlphaFoldDB" id="U1NF89"/>
<dbReference type="Proteomes" id="UP000030710">
    <property type="component" value="Unassembled WGS sequence"/>
</dbReference>
<organism evidence="3 4">
    <name type="scientific">Haloquadratum walsbyi J07HQW2</name>
    <dbReference type="NCBI Taxonomy" id="1238425"/>
    <lineage>
        <taxon>Archaea</taxon>
        <taxon>Methanobacteriati</taxon>
        <taxon>Methanobacteriota</taxon>
        <taxon>Stenosarchaea group</taxon>
        <taxon>Halobacteria</taxon>
        <taxon>Halobacteriales</taxon>
        <taxon>Haloferacaceae</taxon>
        <taxon>Haloquadratum</taxon>
    </lineage>
</organism>
<proteinExistence type="predicted"/>
<evidence type="ECO:0000259" key="2">
    <source>
        <dbReference type="Pfam" id="PF24458"/>
    </source>
</evidence>
<gene>
    <name evidence="3" type="ORF">J07HQW2_01905</name>
</gene>
<feature type="compositionally biased region" description="Basic and acidic residues" evidence="1">
    <location>
        <begin position="39"/>
        <end position="55"/>
    </location>
</feature>
<dbReference type="HOGENOM" id="CLU_2079385_0_0_2"/>
<name>U1NF89_9EURY</name>
<sequence>MTQDRSLDEFINSEATDDDTDANIKIDSDHSASSSANDASDKTRKPDDATHDDHNTTVSKGTGGTGTDESKTEIESKTDVSPAVMIFQCDPGGVSCPHCENVVTQRWRTQQHTEANTVEKTVYICADCKEW</sequence>
<dbReference type="eggNOG" id="arCOG06320">
    <property type="taxonomic scope" value="Archaea"/>
</dbReference>
<evidence type="ECO:0000313" key="3">
    <source>
        <dbReference type="EMBL" id="ERG95448.1"/>
    </source>
</evidence>
<feature type="compositionally biased region" description="Basic and acidic residues" evidence="1">
    <location>
        <begin position="68"/>
        <end position="78"/>
    </location>
</feature>
<dbReference type="InterPro" id="IPR055995">
    <property type="entry name" value="DUF7573"/>
</dbReference>
<protein>
    <recommendedName>
        <fullName evidence="2">DUF7573 domain-containing protein</fullName>
    </recommendedName>
</protein>
<dbReference type="Pfam" id="PF24458">
    <property type="entry name" value="DUF7573"/>
    <property type="match status" value="1"/>
</dbReference>
<evidence type="ECO:0000256" key="1">
    <source>
        <dbReference type="SAM" id="MobiDB-lite"/>
    </source>
</evidence>
<feature type="region of interest" description="Disordered" evidence="1">
    <location>
        <begin position="1"/>
        <end position="79"/>
    </location>
</feature>
<reference evidence="3 4" key="1">
    <citation type="journal article" date="2013" name="PLoS ONE">
        <title>Assembly-driven community genomics of a hypersaline microbial ecosystem.</title>
        <authorList>
            <person name="Podell S."/>
            <person name="Ugalde J.A."/>
            <person name="Narasingarao P."/>
            <person name="Banfield J.F."/>
            <person name="Heidelberg K.B."/>
            <person name="Allen E.E."/>
        </authorList>
    </citation>
    <scope>NUCLEOTIDE SEQUENCE [LARGE SCALE GENOMIC DNA]</scope>
    <source>
        <strain evidence="4">J07HQW2</strain>
    </source>
</reference>
<dbReference type="EMBL" id="KE356561">
    <property type="protein sequence ID" value="ERG95448.1"/>
    <property type="molecule type" value="Genomic_DNA"/>
</dbReference>
<feature type="domain" description="DUF7573" evidence="2">
    <location>
        <begin position="87"/>
        <end position="131"/>
    </location>
</feature>